<evidence type="ECO:0000256" key="6">
    <source>
        <dbReference type="ARBA" id="ARBA00023032"/>
    </source>
</evidence>
<dbReference type="PANTHER" id="PTHR30406:SF8">
    <property type="entry name" value="SULFATE TRANSPORT SYSTEM PERMEASE PROTEIN CYST"/>
    <property type="match status" value="1"/>
</dbReference>
<dbReference type="InterPro" id="IPR005667">
    <property type="entry name" value="Sulph_transpt2"/>
</dbReference>
<dbReference type="GO" id="GO:0005886">
    <property type="term" value="C:plasma membrane"/>
    <property type="evidence" value="ECO:0007669"/>
    <property type="project" value="InterPro"/>
</dbReference>
<evidence type="ECO:0000313" key="12">
    <source>
        <dbReference type="Proteomes" id="UP000075806"/>
    </source>
</evidence>
<comment type="subcellular location">
    <subcellularLocation>
        <location evidence="1">Membrane</location>
        <topology evidence="1">Multi-pass membrane protein</topology>
    </subcellularLocation>
</comment>
<evidence type="ECO:0000256" key="9">
    <source>
        <dbReference type="RuleBase" id="RU366001"/>
    </source>
</evidence>
<dbReference type="STRING" id="519424.AZF04_00355"/>
<evidence type="ECO:0000256" key="7">
    <source>
        <dbReference type="ARBA" id="ARBA00023136"/>
    </source>
</evidence>
<keyword evidence="5 9" id="KW-1133">Transmembrane helix</keyword>
<comment type="similarity">
    <text evidence="9">Belongs to the binding-protein-dependent transport system permease family. CysTW subfamily.</text>
</comment>
<comment type="caution">
    <text evidence="11">The sequence shown here is derived from an EMBL/GenBank/DDBJ whole genome shotgun (WGS) entry which is preliminary data.</text>
</comment>
<dbReference type="SUPFAM" id="SSF161098">
    <property type="entry name" value="MetI-like"/>
    <property type="match status" value="1"/>
</dbReference>
<dbReference type="EMBL" id="LTAO01000001">
    <property type="protein sequence ID" value="KYG34822.1"/>
    <property type="molecule type" value="Genomic_DNA"/>
</dbReference>
<feature type="transmembrane region" description="Helical" evidence="9">
    <location>
        <begin position="12"/>
        <end position="40"/>
    </location>
</feature>
<dbReference type="PROSITE" id="PS50928">
    <property type="entry name" value="ABC_TM1"/>
    <property type="match status" value="1"/>
</dbReference>
<gene>
    <name evidence="11" type="ORF">AZF04_00355</name>
</gene>
<organism evidence="11 12">
    <name type="scientific">Alkalihalobacillus trypoxylicola</name>
    <dbReference type="NCBI Taxonomy" id="519424"/>
    <lineage>
        <taxon>Bacteria</taxon>
        <taxon>Bacillati</taxon>
        <taxon>Bacillota</taxon>
        <taxon>Bacilli</taxon>
        <taxon>Bacillales</taxon>
        <taxon>Bacillaceae</taxon>
        <taxon>Alkalihalobacillus</taxon>
    </lineage>
</organism>
<dbReference type="AlphaFoldDB" id="A0A162F592"/>
<evidence type="ECO:0000256" key="2">
    <source>
        <dbReference type="ARBA" id="ARBA00011779"/>
    </source>
</evidence>
<dbReference type="InterPro" id="IPR000515">
    <property type="entry name" value="MetI-like"/>
</dbReference>
<comment type="function">
    <text evidence="9">Part of the ABC transporter complex (TC 3.A.1.6.1) involved in sulfate/thiosulfate import.</text>
</comment>
<dbReference type="Pfam" id="PF00528">
    <property type="entry name" value="BPD_transp_1"/>
    <property type="match status" value="1"/>
</dbReference>
<comment type="function">
    <text evidence="8">Part of the ABC transporter complex CysAWTP (TC 3.A.1.6.1) involved in sulfate/thiosulfate import. Probably responsible for the translocation of the substrate across the membrane.</text>
</comment>
<evidence type="ECO:0000256" key="5">
    <source>
        <dbReference type="ARBA" id="ARBA00022989"/>
    </source>
</evidence>
<keyword evidence="6 9" id="KW-0764">Sulfate transport</keyword>
<keyword evidence="3 9" id="KW-0813">Transport</keyword>
<dbReference type="Gene3D" id="1.10.3720.10">
    <property type="entry name" value="MetI-like"/>
    <property type="match status" value="1"/>
</dbReference>
<dbReference type="RefSeq" id="WP_061947082.1">
    <property type="nucleotide sequence ID" value="NZ_LTAO01000001.1"/>
</dbReference>
<sequence length="278" mass="31095">MRRKWKFKQYSVLPGFGLTFGFTMMYVTLLILIPLLMIFFNTFEMGWERFWATVTDPRVVASYKLSFGAAFVAAFINAIFGMLIAWVLVRYDFAGKRILDGLIDLPFALPTAVAGIALTTLYASNGWVGQYLDILGIRIAFTPLGIMVALTFIGLPFVVRMVQPVLASIEKELEEASASLGANRYYTFTKIIVPIVLPALLTGFALAFARALGEYGSVVFISGNMPMRTEITPLLIMTKLEQFDYQGATAIAAVMLVISFFMLLFINLIQWWSGRRHA</sequence>
<protein>
    <recommendedName>
        <fullName evidence="9">Sulfate transport system permease protein CysT</fullName>
    </recommendedName>
</protein>
<dbReference type="NCBIfam" id="TIGR02139">
    <property type="entry name" value="permease_CysT"/>
    <property type="match status" value="1"/>
</dbReference>
<evidence type="ECO:0000259" key="10">
    <source>
        <dbReference type="PROSITE" id="PS50928"/>
    </source>
</evidence>
<dbReference type="InterPro" id="IPR035906">
    <property type="entry name" value="MetI-like_sf"/>
</dbReference>
<comment type="subunit">
    <text evidence="2">The complex is composed of two ATP-binding proteins (CysA), two transmembrane proteins (CysT and CysW) and a solute-binding protein (CysP).</text>
</comment>
<dbReference type="GO" id="GO:0015419">
    <property type="term" value="F:ABC-type sulfate transporter activity"/>
    <property type="evidence" value="ECO:0007669"/>
    <property type="project" value="UniProtKB-UniRule"/>
</dbReference>
<dbReference type="OrthoDB" id="9808619at2"/>
<evidence type="ECO:0000256" key="4">
    <source>
        <dbReference type="ARBA" id="ARBA00022692"/>
    </source>
</evidence>
<evidence type="ECO:0000256" key="1">
    <source>
        <dbReference type="ARBA" id="ARBA00004141"/>
    </source>
</evidence>
<evidence type="ECO:0000256" key="3">
    <source>
        <dbReference type="ARBA" id="ARBA00022448"/>
    </source>
</evidence>
<name>A0A162F592_9BACI</name>
<dbReference type="InterPro" id="IPR011865">
    <property type="entry name" value="CysT_permease"/>
</dbReference>
<dbReference type="Proteomes" id="UP000075806">
    <property type="component" value="Unassembled WGS sequence"/>
</dbReference>
<feature type="transmembrane region" description="Helical" evidence="9">
    <location>
        <begin position="135"/>
        <end position="159"/>
    </location>
</feature>
<keyword evidence="12" id="KW-1185">Reference proteome</keyword>
<reference evidence="11" key="1">
    <citation type="submission" date="2016-02" db="EMBL/GenBank/DDBJ databases">
        <title>Genome sequence of Bacillus trypoxylicola KCTC 13244(T).</title>
        <authorList>
            <person name="Jeong H."/>
            <person name="Park S.-H."/>
            <person name="Choi S.-K."/>
        </authorList>
    </citation>
    <scope>NUCLEOTIDE SEQUENCE [LARGE SCALE GENOMIC DNA]</scope>
    <source>
        <strain evidence="11">KCTC 13244</strain>
    </source>
</reference>
<evidence type="ECO:0000313" key="11">
    <source>
        <dbReference type="EMBL" id="KYG34822.1"/>
    </source>
</evidence>
<feature type="transmembrane region" description="Helical" evidence="9">
    <location>
        <begin position="247"/>
        <end position="269"/>
    </location>
</feature>
<accession>A0A162F592</accession>
<evidence type="ECO:0000256" key="8">
    <source>
        <dbReference type="ARBA" id="ARBA00025323"/>
    </source>
</evidence>
<dbReference type="PANTHER" id="PTHR30406">
    <property type="entry name" value="SULFATE TRANSPORT SYSTEM PERMEASE PROTEIN"/>
    <property type="match status" value="1"/>
</dbReference>
<feature type="domain" description="ABC transmembrane type-1" evidence="10">
    <location>
        <begin position="63"/>
        <end position="266"/>
    </location>
</feature>
<feature type="transmembrane region" description="Helical" evidence="9">
    <location>
        <begin position="101"/>
        <end position="123"/>
    </location>
</feature>
<dbReference type="NCBIfam" id="TIGR00969">
    <property type="entry name" value="3a0106s02"/>
    <property type="match status" value="1"/>
</dbReference>
<keyword evidence="7 9" id="KW-0472">Membrane</keyword>
<feature type="transmembrane region" description="Helical" evidence="9">
    <location>
        <begin position="67"/>
        <end position="89"/>
    </location>
</feature>
<dbReference type="CDD" id="cd06261">
    <property type="entry name" value="TM_PBP2"/>
    <property type="match status" value="1"/>
</dbReference>
<feature type="transmembrane region" description="Helical" evidence="9">
    <location>
        <begin position="191"/>
        <end position="212"/>
    </location>
</feature>
<keyword evidence="4 9" id="KW-0812">Transmembrane</keyword>
<dbReference type="FunFam" id="1.10.3720.10:FF:000004">
    <property type="entry name" value="Sulfate transport system permease protein CysT"/>
    <property type="match status" value="1"/>
</dbReference>
<proteinExistence type="inferred from homology"/>
<comment type="caution">
    <text evidence="9">Lacks conserved residue(s) required for the propagation of feature annotation.</text>
</comment>